<dbReference type="SMART" id="SM00614">
    <property type="entry name" value="ZnF_BED"/>
    <property type="match status" value="1"/>
</dbReference>
<reference evidence="9" key="1">
    <citation type="submission" date="2025-08" db="UniProtKB">
        <authorList>
            <consortium name="RefSeq"/>
        </authorList>
    </citation>
    <scope>IDENTIFICATION</scope>
    <source>
        <tissue evidence="9">White muscle</tissue>
    </source>
</reference>
<gene>
    <name evidence="9" type="primary">LOC120056631</name>
</gene>
<dbReference type="PANTHER" id="PTHR46481:SF9">
    <property type="entry name" value="ZINC FINGER BED DOMAIN-CONTAINING PROTEIN 1-LIKE"/>
    <property type="match status" value="1"/>
</dbReference>
<dbReference type="InterPro" id="IPR036236">
    <property type="entry name" value="Znf_C2H2_sf"/>
</dbReference>
<evidence type="ECO:0000256" key="4">
    <source>
        <dbReference type="ARBA" id="ARBA00023015"/>
    </source>
</evidence>
<dbReference type="GO" id="GO:0003677">
    <property type="term" value="F:DNA binding"/>
    <property type="evidence" value="ECO:0007669"/>
    <property type="project" value="InterPro"/>
</dbReference>
<keyword evidence="2 6" id="KW-0863">Zinc-finger</keyword>
<evidence type="ECO:0000256" key="6">
    <source>
        <dbReference type="PROSITE-ProRule" id="PRU00027"/>
    </source>
</evidence>
<proteinExistence type="predicted"/>
<dbReference type="PROSITE" id="PS50808">
    <property type="entry name" value="ZF_BED"/>
    <property type="match status" value="1"/>
</dbReference>
<dbReference type="SUPFAM" id="SSF53098">
    <property type="entry name" value="Ribonuclease H-like"/>
    <property type="match status" value="1"/>
</dbReference>
<feature type="domain" description="BED-type" evidence="7">
    <location>
        <begin position="17"/>
        <end position="77"/>
    </location>
</feature>
<sequence length="305" mass="33825">MAEGSDSALEIFQPSKRTKSEVWSYFGFYKSAEGNLIEDGHPVCRTCNNNKITAKGDNTSNLLSHLHDQHPLLYSECKSGRLQSGRAAGKPSDATVPSSSTAGIQTLQQAFKRQAAYAPTSKNAQGLTAALSYYIAKDMMPFQIVEKPGFLRLMKVAVTHYKVPSQTLLSKTEIKDLNNQVKADVGKSLAQGTWFAATTDLWTSKSGGGQPYISFTIHYLTPDWQLESNCLELQFFPEDHSAHIIRGFFENMLEEWGINKKDLVCITTDNATNMIKAFEEFPDLWLGCFGHNLNLAISKALKIQG</sequence>
<accession>A0A8U1C320</accession>
<dbReference type="PANTHER" id="PTHR46481">
    <property type="entry name" value="ZINC FINGER BED DOMAIN-CONTAINING PROTEIN 4"/>
    <property type="match status" value="1"/>
</dbReference>
<dbReference type="SUPFAM" id="SSF57667">
    <property type="entry name" value="beta-beta-alpha zinc fingers"/>
    <property type="match status" value="1"/>
</dbReference>
<dbReference type="GO" id="GO:0008270">
    <property type="term" value="F:zinc ion binding"/>
    <property type="evidence" value="ECO:0007669"/>
    <property type="project" value="UniProtKB-KW"/>
</dbReference>
<dbReference type="RefSeq" id="XP_038860759.1">
    <property type="nucleotide sequence ID" value="XM_039004831.1"/>
</dbReference>
<evidence type="ECO:0000256" key="1">
    <source>
        <dbReference type="ARBA" id="ARBA00022723"/>
    </source>
</evidence>
<evidence type="ECO:0000259" key="7">
    <source>
        <dbReference type="PROSITE" id="PS50808"/>
    </source>
</evidence>
<dbReference type="GeneID" id="120056631"/>
<keyword evidence="8" id="KW-1185">Reference proteome</keyword>
<evidence type="ECO:0000256" key="3">
    <source>
        <dbReference type="ARBA" id="ARBA00022833"/>
    </source>
</evidence>
<dbReference type="SUPFAM" id="SSF140996">
    <property type="entry name" value="Hermes dimerisation domain"/>
    <property type="match status" value="1"/>
</dbReference>
<evidence type="ECO:0000313" key="9">
    <source>
        <dbReference type="RefSeq" id="XP_038860759.1"/>
    </source>
</evidence>
<evidence type="ECO:0000313" key="8">
    <source>
        <dbReference type="Proteomes" id="UP000808372"/>
    </source>
</evidence>
<dbReference type="InterPro" id="IPR003656">
    <property type="entry name" value="Znf_BED"/>
</dbReference>
<dbReference type="Proteomes" id="UP000808372">
    <property type="component" value="Chromosome 12"/>
</dbReference>
<evidence type="ECO:0000256" key="2">
    <source>
        <dbReference type="ARBA" id="ARBA00022771"/>
    </source>
</evidence>
<keyword evidence="1" id="KW-0479">Metal-binding</keyword>
<dbReference type="AlphaFoldDB" id="A0A8U1C320"/>
<dbReference type="InterPro" id="IPR012337">
    <property type="entry name" value="RNaseH-like_sf"/>
</dbReference>
<name>A0A8U1C320_SALNM</name>
<keyword evidence="5" id="KW-0804">Transcription</keyword>
<evidence type="ECO:0000256" key="5">
    <source>
        <dbReference type="ARBA" id="ARBA00023163"/>
    </source>
</evidence>
<dbReference type="Pfam" id="PF02892">
    <property type="entry name" value="zf-BED"/>
    <property type="match status" value="1"/>
</dbReference>
<dbReference type="InterPro" id="IPR052035">
    <property type="entry name" value="ZnF_BED_domain_contain"/>
</dbReference>
<keyword evidence="4" id="KW-0805">Transcription regulation</keyword>
<dbReference type="KEGG" id="snh:120056631"/>
<organism evidence="8 9">
    <name type="scientific">Salvelinus namaycush</name>
    <name type="common">Lake trout</name>
    <name type="synonym">Salmo namaycush</name>
    <dbReference type="NCBI Taxonomy" id="8040"/>
    <lineage>
        <taxon>Eukaryota</taxon>
        <taxon>Metazoa</taxon>
        <taxon>Chordata</taxon>
        <taxon>Craniata</taxon>
        <taxon>Vertebrata</taxon>
        <taxon>Euteleostomi</taxon>
        <taxon>Actinopterygii</taxon>
        <taxon>Neopterygii</taxon>
        <taxon>Teleostei</taxon>
        <taxon>Protacanthopterygii</taxon>
        <taxon>Salmoniformes</taxon>
        <taxon>Salmonidae</taxon>
        <taxon>Salmoninae</taxon>
        <taxon>Salvelinus</taxon>
    </lineage>
</organism>
<keyword evidence="3" id="KW-0862">Zinc</keyword>
<protein>
    <submittedName>
        <fullName evidence="9">E3 SUMO-protein ligase ZBED1-like</fullName>
    </submittedName>
</protein>